<comment type="subunit">
    <text evidence="9">Homodimer, forms a heterotetramer with a Cas1 homodimer.</text>
</comment>
<evidence type="ECO:0000256" key="5">
    <source>
        <dbReference type="ARBA" id="ARBA00022759"/>
    </source>
</evidence>
<name>A0A7C4L0F3_9CHLR</name>
<evidence type="ECO:0000256" key="6">
    <source>
        <dbReference type="ARBA" id="ARBA00022801"/>
    </source>
</evidence>
<dbReference type="Gene3D" id="3.30.70.240">
    <property type="match status" value="1"/>
</dbReference>
<dbReference type="HAMAP" id="MF_01471">
    <property type="entry name" value="Cas2"/>
    <property type="match status" value="1"/>
</dbReference>
<evidence type="ECO:0000313" key="10">
    <source>
        <dbReference type="EMBL" id="HGS87942.1"/>
    </source>
</evidence>
<organism evidence="10">
    <name type="scientific">Bellilinea caldifistulae</name>
    <dbReference type="NCBI Taxonomy" id="360411"/>
    <lineage>
        <taxon>Bacteria</taxon>
        <taxon>Bacillati</taxon>
        <taxon>Chloroflexota</taxon>
        <taxon>Anaerolineae</taxon>
        <taxon>Anaerolineales</taxon>
        <taxon>Anaerolineaceae</taxon>
        <taxon>Bellilinea</taxon>
    </lineage>
</organism>
<comment type="cofactor">
    <cofactor evidence="1 9">
        <name>Mg(2+)</name>
        <dbReference type="ChEBI" id="CHEBI:18420"/>
    </cofactor>
</comment>
<gene>
    <name evidence="9 10" type="primary">cas2</name>
    <name evidence="10" type="ORF">ENT17_10020</name>
</gene>
<keyword evidence="4 9" id="KW-0479">Metal-binding</keyword>
<comment type="caution">
    <text evidence="10">The sequence shown here is derived from an EMBL/GenBank/DDBJ whole genome shotgun (WGS) entry which is preliminary data.</text>
</comment>
<keyword evidence="7 9" id="KW-0460">Magnesium</keyword>
<evidence type="ECO:0000256" key="2">
    <source>
        <dbReference type="ARBA" id="ARBA00009959"/>
    </source>
</evidence>
<dbReference type="GO" id="GO:0043571">
    <property type="term" value="P:maintenance of CRISPR repeat elements"/>
    <property type="evidence" value="ECO:0007669"/>
    <property type="project" value="UniProtKB-UniRule"/>
</dbReference>
<keyword evidence="6 9" id="KW-0378">Hydrolase</keyword>
<comment type="similarity">
    <text evidence="2 9">Belongs to the CRISPR-associated endoribonuclease Cas2 protein family.</text>
</comment>
<accession>A0A7C4L0F3</accession>
<dbReference type="CDD" id="cd09725">
    <property type="entry name" value="Cas2_I_II_III"/>
    <property type="match status" value="1"/>
</dbReference>
<evidence type="ECO:0000256" key="3">
    <source>
        <dbReference type="ARBA" id="ARBA00022722"/>
    </source>
</evidence>
<dbReference type="InterPro" id="IPR021127">
    <property type="entry name" value="CRISPR_associated_Cas2"/>
</dbReference>
<keyword evidence="5 9" id="KW-0255">Endonuclease</keyword>
<dbReference type="AlphaFoldDB" id="A0A7C4L0F3"/>
<feature type="binding site" evidence="9">
    <location>
        <position position="13"/>
    </location>
    <ligand>
        <name>Mg(2+)</name>
        <dbReference type="ChEBI" id="CHEBI:18420"/>
        <note>catalytic</note>
    </ligand>
</feature>
<dbReference type="PANTHER" id="PTHR34405">
    <property type="entry name" value="CRISPR-ASSOCIATED ENDORIBONUCLEASE CAS2"/>
    <property type="match status" value="1"/>
</dbReference>
<dbReference type="Pfam" id="PF09827">
    <property type="entry name" value="CRISPR_Cas2"/>
    <property type="match status" value="1"/>
</dbReference>
<protein>
    <recommendedName>
        <fullName evidence="9">CRISPR-associated endoribonuclease Cas2</fullName>
        <ecNumber evidence="9">3.1.-.-</ecNumber>
    </recommendedName>
</protein>
<evidence type="ECO:0000256" key="7">
    <source>
        <dbReference type="ARBA" id="ARBA00022842"/>
    </source>
</evidence>
<dbReference type="EMBL" id="DSXR01000098">
    <property type="protein sequence ID" value="HGS87942.1"/>
    <property type="molecule type" value="Genomic_DNA"/>
</dbReference>
<comment type="function">
    <text evidence="9">CRISPR (clustered regularly interspaced short palindromic repeat), is an adaptive immune system that provides protection against mobile genetic elements (viruses, transposable elements and conjugative plasmids). CRISPR clusters contain sequences complementary to antecedent mobile elements and target invading nucleic acids. CRISPR clusters are transcribed and processed into CRISPR RNA (crRNA). Functions as a ssRNA-specific endoribonuclease. Involved in the integration of spacer DNA into the CRISPR cassette.</text>
</comment>
<dbReference type="EC" id="3.1.-.-" evidence="9"/>
<sequence length="90" mass="10456">MKEKIPNLILIYDIPDDAKRTKIADACLDYGLDRIQYSAFCGWLPNSLQNELLQKIRRILGKKPGNVQLIPICNEDWRKRKVIDQTAKET</sequence>
<reference evidence="10" key="1">
    <citation type="journal article" date="2020" name="mSystems">
        <title>Genome- and Community-Level Interaction Insights into Carbon Utilization and Element Cycling Functions of Hydrothermarchaeota in Hydrothermal Sediment.</title>
        <authorList>
            <person name="Zhou Z."/>
            <person name="Liu Y."/>
            <person name="Xu W."/>
            <person name="Pan J."/>
            <person name="Luo Z.H."/>
            <person name="Li M."/>
        </authorList>
    </citation>
    <scope>NUCLEOTIDE SEQUENCE [LARGE SCALE GENOMIC DNA]</scope>
    <source>
        <strain evidence="10">SpSt-556</strain>
    </source>
</reference>
<evidence type="ECO:0000256" key="9">
    <source>
        <dbReference type="HAMAP-Rule" id="MF_01471"/>
    </source>
</evidence>
<keyword evidence="8 9" id="KW-0051">Antiviral defense</keyword>
<dbReference type="NCBIfam" id="TIGR01573">
    <property type="entry name" value="cas2"/>
    <property type="match status" value="1"/>
</dbReference>
<evidence type="ECO:0000256" key="8">
    <source>
        <dbReference type="ARBA" id="ARBA00023118"/>
    </source>
</evidence>
<dbReference type="PANTHER" id="PTHR34405:SF3">
    <property type="entry name" value="CRISPR-ASSOCIATED ENDORIBONUCLEASE CAS2 3"/>
    <property type="match status" value="1"/>
</dbReference>
<keyword evidence="3 9" id="KW-0540">Nuclease</keyword>
<evidence type="ECO:0000256" key="4">
    <source>
        <dbReference type="ARBA" id="ARBA00022723"/>
    </source>
</evidence>
<proteinExistence type="inferred from homology"/>
<evidence type="ECO:0000256" key="1">
    <source>
        <dbReference type="ARBA" id="ARBA00001946"/>
    </source>
</evidence>
<dbReference type="GO" id="GO:0051607">
    <property type="term" value="P:defense response to virus"/>
    <property type="evidence" value="ECO:0007669"/>
    <property type="project" value="UniProtKB-UniRule"/>
</dbReference>
<dbReference type="InterPro" id="IPR019199">
    <property type="entry name" value="Virulence_VapD/CRISPR_Cas2"/>
</dbReference>
<dbReference type="SUPFAM" id="SSF143430">
    <property type="entry name" value="TTP0101/SSO1404-like"/>
    <property type="match status" value="1"/>
</dbReference>
<dbReference type="GO" id="GO:0016787">
    <property type="term" value="F:hydrolase activity"/>
    <property type="evidence" value="ECO:0007669"/>
    <property type="project" value="UniProtKB-KW"/>
</dbReference>
<dbReference type="GO" id="GO:0004521">
    <property type="term" value="F:RNA endonuclease activity"/>
    <property type="evidence" value="ECO:0007669"/>
    <property type="project" value="InterPro"/>
</dbReference>
<dbReference type="GO" id="GO:0046872">
    <property type="term" value="F:metal ion binding"/>
    <property type="evidence" value="ECO:0007669"/>
    <property type="project" value="UniProtKB-UniRule"/>
</dbReference>